<evidence type="ECO:0000256" key="2">
    <source>
        <dbReference type="ARBA" id="ARBA00023015"/>
    </source>
</evidence>
<dbReference type="Proteomes" id="UP000445000">
    <property type="component" value="Unassembled WGS sequence"/>
</dbReference>
<dbReference type="PANTHER" id="PTHR34824">
    <property type="entry name" value="HEAT-INDUCIBLE TRANSCRIPTION REPRESSOR HRCA"/>
    <property type="match status" value="1"/>
</dbReference>
<name>A0A829YNG0_9GAMM</name>
<dbReference type="GO" id="GO:0003677">
    <property type="term" value="F:DNA binding"/>
    <property type="evidence" value="ECO:0007669"/>
    <property type="project" value="InterPro"/>
</dbReference>
<evidence type="ECO:0000259" key="8">
    <source>
        <dbReference type="Pfam" id="PF03444"/>
    </source>
</evidence>
<feature type="region of interest" description="Disordered" evidence="6">
    <location>
        <begin position="1"/>
        <end position="25"/>
    </location>
</feature>
<comment type="similarity">
    <text evidence="5">Belongs to the HrcA family.</text>
</comment>
<dbReference type="EMBL" id="BLJN01000011">
    <property type="protein sequence ID" value="GFE84877.1"/>
    <property type="molecule type" value="Genomic_DNA"/>
</dbReference>
<evidence type="ECO:0000256" key="3">
    <source>
        <dbReference type="ARBA" id="ARBA00023016"/>
    </source>
</evidence>
<dbReference type="Pfam" id="PF03444">
    <property type="entry name" value="WHD_HrcA"/>
    <property type="match status" value="1"/>
</dbReference>
<keyword evidence="1 5" id="KW-0678">Repressor</keyword>
<gene>
    <name evidence="5 9" type="primary">hrcA</name>
    <name evidence="9" type="ORF">GCM10011487_68770</name>
</gene>
<dbReference type="HAMAP" id="MF_00081">
    <property type="entry name" value="HrcA"/>
    <property type="match status" value="1"/>
</dbReference>
<dbReference type="Gene3D" id="3.30.390.60">
    <property type="entry name" value="Heat-inducible transcription repressor hrca homolog, domain 3"/>
    <property type="match status" value="1"/>
</dbReference>
<proteinExistence type="inferred from homology"/>
<dbReference type="SUPFAM" id="SSF46785">
    <property type="entry name" value="Winged helix' DNA-binding domain"/>
    <property type="match status" value="1"/>
</dbReference>
<evidence type="ECO:0000313" key="10">
    <source>
        <dbReference type="Proteomes" id="UP000445000"/>
    </source>
</evidence>
<sequence>MRRGKGPTNQAARTATMPTLNDEPLNDRSQQLLKLLVEHYIRDGQPVGSRTLSRDLGLNLSAATIRNVMADLEELGFVTSPHTSAGRVPTDKGYRFFVDTLLKYQPLDDEKIAAIQSRFGEHTADHKALVAAASQMLSSVTRLAGVVTLPRQSHSALSQIEFVPLSDNRVLAIMVVNGREVQNRIVQLDRHYSSEELRRASNYLNQEFGGKELSAVREHLLNQLKETRESLNQVMLDAIHLAQHVVMPSPASGRMEYVIAGETNLMSFAELSNVEKLRRLFEAFTQQRDILHLLDLSLKADGVQIFIGQESGYTILDDCSVVTAPYTLDQEVVGVLGVIGPTRMAYERIIPIVDITAKLLGSALNSRA</sequence>
<evidence type="ECO:0000256" key="1">
    <source>
        <dbReference type="ARBA" id="ARBA00022491"/>
    </source>
</evidence>
<dbReference type="InterPro" id="IPR002571">
    <property type="entry name" value="HrcA"/>
</dbReference>
<feature type="compositionally biased region" description="Polar residues" evidence="6">
    <location>
        <begin position="7"/>
        <end position="19"/>
    </location>
</feature>
<feature type="domain" description="Heat-inducible transcription repressor HrcA C-terminal" evidence="7">
    <location>
        <begin position="129"/>
        <end position="350"/>
    </location>
</feature>
<protein>
    <recommendedName>
        <fullName evidence="5">Heat-inducible transcription repressor HrcA</fullName>
    </recommendedName>
</protein>
<dbReference type="InterPro" id="IPR036388">
    <property type="entry name" value="WH-like_DNA-bd_sf"/>
</dbReference>
<dbReference type="AlphaFoldDB" id="A0A829YNG0"/>
<dbReference type="Pfam" id="PF01628">
    <property type="entry name" value="HrcA"/>
    <property type="match status" value="1"/>
</dbReference>
<dbReference type="InterPro" id="IPR023120">
    <property type="entry name" value="WHTH_transcript_rep_HrcA_IDD"/>
</dbReference>
<comment type="function">
    <text evidence="5">Negative regulator of class I heat shock genes (grpE-dnaK-dnaJ and groELS operons). Prevents heat-shock induction of these operons.</text>
</comment>
<keyword evidence="4 5" id="KW-0804">Transcription</keyword>
<keyword evidence="3 5" id="KW-0346">Stress response</keyword>
<accession>A0A829YNG0</accession>
<keyword evidence="2 5" id="KW-0805">Transcription regulation</keyword>
<dbReference type="InterPro" id="IPR021153">
    <property type="entry name" value="HrcA_C"/>
</dbReference>
<dbReference type="NCBIfam" id="TIGR00331">
    <property type="entry name" value="hrcA"/>
    <property type="match status" value="1"/>
</dbReference>
<dbReference type="InterPro" id="IPR036390">
    <property type="entry name" value="WH_DNA-bd_sf"/>
</dbReference>
<dbReference type="SUPFAM" id="SSF55781">
    <property type="entry name" value="GAF domain-like"/>
    <property type="match status" value="1"/>
</dbReference>
<dbReference type="Gene3D" id="1.10.10.10">
    <property type="entry name" value="Winged helix-like DNA-binding domain superfamily/Winged helix DNA-binding domain"/>
    <property type="match status" value="1"/>
</dbReference>
<evidence type="ECO:0000256" key="5">
    <source>
        <dbReference type="HAMAP-Rule" id="MF_00081"/>
    </source>
</evidence>
<dbReference type="GO" id="GO:0045892">
    <property type="term" value="P:negative regulation of DNA-templated transcription"/>
    <property type="evidence" value="ECO:0007669"/>
    <property type="project" value="UniProtKB-UniRule"/>
</dbReference>
<feature type="domain" description="Winged helix-turn-helix transcription repressor HrcA DNA-binding" evidence="8">
    <location>
        <begin position="27"/>
        <end position="96"/>
    </location>
</feature>
<dbReference type="PANTHER" id="PTHR34824:SF1">
    <property type="entry name" value="HEAT-INDUCIBLE TRANSCRIPTION REPRESSOR HRCA"/>
    <property type="match status" value="1"/>
</dbReference>
<evidence type="ECO:0000259" key="7">
    <source>
        <dbReference type="Pfam" id="PF01628"/>
    </source>
</evidence>
<organism evidence="9 10">
    <name type="scientific">Steroidobacter agaridevorans</name>
    <dbReference type="NCBI Taxonomy" id="2695856"/>
    <lineage>
        <taxon>Bacteria</taxon>
        <taxon>Pseudomonadati</taxon>
        <taxon>Pseudomonadota</taxon>
        <taxon>Gammaproteobacteria</taxon>
        <taxon>Steroidobacterales</taxon>
        <taxon>Steroidobacteraceae</taxon>
        <taxon>Steroidobacter</taxon>
    </lineage>
</organism>
<dbReference type="PIRSF" id="PIRSF005485">
    <property type="entry name" value="HrcA"/>
    <property type="match status" value="1"/>
</dbReference>
<evidence type="ECO:0000256" key="6">
    <source>
        <dbReference type="SAM" id="MobiDB-lite"/>
    </source>
</evidence>
<evidence type="ECO:0000256" key="4">
    <source>
        <dbReference type="ARBA" id="ARBA00023163"/>
    </source>
</evidence>
<comment type="caution">
    <text evidence="9">The sequence shown here is derived from an EMBL/GenBank/DDBJ whole genome shotgun (WGS) entry which is preliminary data.</text>
</comment>
<dbReference type="InterPro" id="IPR005104">
    <property type="entry name" value="WHTH_HrcA_DNA-bd"/>
</dbReference>
<keyword evidence="10" id="KW-1185">Reference proteome</keyword>
<dbReference type="Gene3D" id="3.30.450.40">
    <property type="match status" value="1"/>
</dbReference>
<reference evidence="10" key="1">
    <citation type="submission" date="2020-01" db="EMBL/GenBank/DDBJ databases">
        <title>'Steroidobacter agaridevorans' sp. nov., agar-degrading bacteria isolated from rhizosphere soils.</title>
        <authorList>
            <person name="Ikenaga M."/>
            <person name="Kataoka M."/>
            <person name="Murouchi A."/>
            <person name="Katsuragi S."/>
            <person name="Sakai M."/>
        </authorList>
    </citation>
    <scope>NUCLEOTIDE SEQUENCE [LARGE SCALE GENOMIC DNA]</scope>
    <source>
        <strain evidence="10">YU21-B</strain>
    </source>
</reference>
<dbReference type="InterPro" id="IPR029016">
    <property type="entry name" value="GAF-like_dom_sf"/>
</dbReference>
<evidence type="ECO:0000313" key="9">
    <source>
        <dbReference type="EMBL" id="GFE84877.1"/>
    </source>
</evidence>